<comment type="catalytic activity">
    <reaction evidence="6">
        <text>arsenic triglutathione + [thioredoxin]-dithiol + S-adenosyl-L-methionine + 2 H2O = methylarsonous acid + [thioredoxin]-disulfide + 3 glutathione + S-adenosyl-L-homocysteine + H(+)</text>
        <dbReference type="Rhea" id="RHEA:69460"/>
        <dbReference type="Rhea" id="RHEA-COMP:10698"/>
        <dbReference type="Rhea" id="RHEA-COMP:10700"/>
        <dbReference type="ChEBI" id="CHEBI:15377"/>
        <dbReference type="ChEBI" id="CHEBI:15378"/>
        <dbReference type="ChEBI" id="CHEBI:17826"/>
        <dbReference type="ChEBI" id="CHEBI:29950"/>
        <dbReference type="ChEBI" id="CHEBI:50058"/>
        <dbReference type="ChEBI" id="CHEBI:57856"/>
        <dbReference type="ChEBI" id="CHEBI:57925"/>
        <dbReference type="ChEBI" id="CHEBI:59789"/>
        <dbReference type="ChEBI" id="CHEBI:183640"/>
        <dbReference type="EC" id="2.1.1.137"/>
    </reaction>
</comment>
<sequence>MRNTTTNLEALKEYYGAILHGSADLKTSACCTAGEGLSPRMKAAMGNVNENVLSHFYGCGSPLPPLLEGCAVLDIGCGSGRDAYLAAQLTGPKGSVIGVDMTEEQLKIARDNLAWHMARFGYFRSNVDFRQGYMEDLGALGIADDSIDVVISNCVLNLSFDKRAVFGEIFRVLKPGGELFFSDVFSGRRVPSRFHSDQVLHGECLAGAMYTEDFRRLLRDLGCFDYRVTSSRRIELENPEVERTVGMVDFYSITVRAFKLSNLEDAREDYGQIARYHGAIPDWPHFFDLDDEHRFITGKPVLVCGNTASMLRDTRYGAHFIVEGDRSTHFGPFDVRPSVSTVGEGIPRAGEGESTSAGGCCC</sequence>
<dbReference type="Pfam" id="PF13847">
    <property type="entry name" value="Methyltransf_31"/>
    <property type="match status" value="1"/>
</dbReference>
<accession>A0A450Y9Y3</accession>
<evidence type="ECO:0000256" key="3">
    <source>
        <dbReference type="ARBA" id="ARBA00034487"/>
    </source>
</evidence>
<dbReference type="AlphaFoldDB" id="A0A450Y9Y3"/>
<dbReference type="Gene3D" id="3.40.5.100">
    <property type="match status" value="1"/>
</dbReference>
<evidence type="ECO:0000256" key="8">
    <source>
        <dbReference type="ARBA" id="ARBA00048428"/>
    </source>
</evidence>
<protein>
    <recommendedName>
        <fullName evidence="5">Arsenite methyltransferase</fullName>
        <ecNumber evidence="4">2.1.1.137</ecNumber>
    </recommendedName>
</protein>
<dbReference type="EMBL" id="CAADFS010000004">
    <property type="protein sequence ID" value="VFK38303.1"/>
    <property type="molecule type" value="Genomic_DNA"/>
</dbReference>
<dbReference type="EC" id="2.1.1.137" evidence="4"/>
<dbReference type="PANTHER" id="PTHR43675:SF8">
    <property type="entry name" value="ARSENITE METHYLTRANSFERASE"/>
    <property type="match status" value="1"/>
</dbReference>
<dbReference type="CDD" id="cd02440">
    <property type="entry name" value="AdoMet_MTases"/>
    <property type="match status" value="1"/>
</dbReference>
<evidence type="ECO:0000313" key="10">
    <source>
        <dbReference type="EMBL" id="VFK38303.1"/>
    </source>
</evidence>
<comment type="similarity">
    <text evidence="3">Belongs to the methyltransferase superfamily. Arsenite methyltransferase family.</text>
</comment>
<feature type="domain" description="Methyltransferase" evidence="9">
    <location>
        <begin position="68"/>
        <end position="220"/>
    </location>
</feature>
<dbReference type="InterPro" id="IPR025714">
    <property type="entry name" value="Methyltranfer_dom"/>
</dbReference>
<dbReference type="GO" id="GO:0032259">
    <property type="term" value="P:methylation"/>
    <property type="evidence" value="ECO:0007669"/>
    <property type="project" value="UniProtKB-KW"/>
</dbReference>
<keyword evidence="1 10" id="KW-0808">Transferase</keyword>
<evidence type="ECO:0000259" key="9">
    <source>
        <dbReference type="Pfam" id="PF13847"/>
    </source>
</evidence>
<reference evidence="10" key="1">
    <citation type="submission" date="2019-02" db="EMBL/GenBank/DDBJ databases">
        <authorList>
            <person name="Gruber-Vodicka R. H."/>
            <person name="Seah K. B. B."/>
        </authorList>
    </citation>
    <scope>NUCLEOTIDE SEQUENCE</scope>
    <source>
        <strain evidence="10">BECK_BZ123</strain>
    </source>
</reference>
<comment type="catalytic activity">
    <reaction evidence="7">
        <text>arsenic triglutathione + 2 [thioredoxin]-dithiol + 2 S-adenosyl-L-methionine + H2O = dimethylarsinous acid + 2 [thioredoxin]-disulfide + 3 glutathione + 2 S-adenosyl-L-homocysteine + 2 H(+)</text>
        <dbReference type="Rhea" id="RHEA:69464"/>
        <dbReference type="Rhea" id="RHEA-COMP:10698"/>
        <dbReference type="Rhea" id="RHEA-COMP:10700"/>
        <dbReference type="ChEBI" id="CHEBI:15377"/>
        <dbReference type="ChEBI" id="CHEBI:15378"/>
        <dbReference type="ChEBI" id="CHEBI:23808"/>
        <dbReference type="ChEBI" id="CHEBI:29950"/>
        <dbReference type="ChEBI" id="CHEBI:50058"/>
        <dbReference type="ChEBI" id="CHEBI:57856"/>
        <dbReference type="ChEBI" id="CHEBI:57925"/>
        <dbReference type="ChEBI" id="CHEBI:59789"/>
        <dbReference type="ChEBI" id="CHEBI:183640"/>
        <dbReference type="EC" id="2.1.1.137"/>
    </reaction>
</comment>
<proteinExistence type="inferred from homology"/>
<keyword evidence="10" id="KW-0489">Methyltransferase</keyword>
<dbReference type="Gene3D" id="3.40.50.150">
    <property type="entry name" value="Vaccinia Virus protein VP39"/>
    <property type="match status" value="1"/>
</dbReference>
<evidence type="ECO:0000256" key="7">
    <source>
        <dbReference type="ARBA" id="ARBA00047943"/>
    </source>
</evidence>
<keyword evidence="2" id="KW-0949">S-adenosyl-L-methionine</keyword>
<gene>
    <name evidence="10" type="ORF">BECKTC1821D_GA0114238_100425</name>
</gene>
<organism evidence="10">
    <name type="scientific">Candidatus Kentrum sp. TC</name>
    <dbReference type="NCBI Taxonomy" id="2126339"/>
    <lineage>
        <taxon>Bacteria</taxon>
        <taxon>Pseudomonadati</taxon>
        <taxon>Pseudomonadota</taxon>
        <taxon>Gammaproteobacteria</taxon>
        <taxon>Candidatus Kentrum</taxon>
    </lineage>
</organism>
<evidence type="ECO:0000256" key="1">
    <source>
        <dbReference type="ARBA" id="ARBA00022679"/>
    </source>
</evidence>
<comment type="catalytic activity">
    <reaction evidence="8">
        <text>arsenic triglutathione + 3 [thioredoxin]-dithiol + 3 S-adenosyl-L-methionine = trimethylarsine + 3 [thioredoxin]-disulfide + 3 glutathione + 3 S-adenosyl-L-homocysteine + 3 H(+)</text>
        <dbReference type="Rhea" id="RHEA:69432"/>
        <dbReference type="Rhea" id="RHEA-COMP:10698"/>
        <dbReference type="Rhea" id="RHEA-COMP:10700"/>
        <dbReference type="ChEBI" id="CHEBI:15378"/>
        <dbReference type="ChEBI" id="CHEBI:27130"/>
        <dbReference type="ChEBI" id="CHEBI:29950"/>
        <dbReference type="ChEBI" id="CHEBI:50058"/>
        <dbReference type="ChEBI" id="CHEBI:57856"/>
        <dbReference type="ChEBI" id="CHEBI:57925"/>
        <dbReference type="ChEBI" id="CHEBI:59789"/>
        <dbReference type="ChEBI" id="CHEBI:183640"/>
        <dbReference type="EC" id="2.1.1.137"/>
    </reaction>
</comment>
<evidence type="ECO:0000256" key="2">
    <source>
        <dbReference type="ARBA" id="ARBA00022691"/>
    </source>
</evidence>
<evidence type="ECO:0000256" key="5">
    <source>
        <dbReference type="ARBA" id="ARBA00034545"/>
    </source>
</evidence>
<dbReference type="GO" id="GO:0030791">
    <property type="term" value="F:arsenite methyltransferase activity"/>
    <property type="evidence" value="ECO:0007669"/>
    <property type="project" value="UniProtKB-EC"/>
</dbReference>
<evidence type="ECO:0000256" key="4">
    <source>
        <dbReference type="ARBA" id="ARBA00034521"/>
    </source>
</evidence>
<dbReference type="PANTHER" id="PTHR43675">
    <property type="entry name" value="ARSENITE METHYLTRANSFERASE"/>
    <property type="match status" value="1"/>
</dbReference>
<dbReference type="InterPro" id="IPR029063">
    <property type="entry name" value="SAM-dependent_MTases_sf"/>
</dbReference>
<dbReference type="InterPro" id="IPR026669">
    <property type="entry name" value="Arsenite_MeTrfase-like"/>
</dbReference>
<name>A0A450Y9Y3_9GAMM</name>
<evidence type="ECO:0000256" key="6">
    <source>
        <dbReference type="ARBA" id="ARBA00047941"/>
    </source>
</evidence>
<dbReference type="SUPFAM" id="SSF53335">
    <property type="entry name" value="S-adenosyl-L-methionine-dependent methyltransferases"/>
    <property type="match status" value="1"/>
</dbReference>